<keyword evidence="4 7" id="KW-0067">ATP-binding</keyword>
<dbReference type="PROSITE" id="PS00211">
    <property type="entry name" value="ABC_TRANSPORTER_1"/>
    <property type="match status" value="1"/>
</dbReference>
<dbReference type="Proteomes" id="UP000060043">
    <property type="component" value="Chromosome"/>
</dbReference>
<sequence length="283" mass="31895">MLTTVLKPSEGTGIVNGYDIVKQPSLVRRSIGVVPQEFTADEDLTGWENIMMMAGLYGIPKDVANERGKELLELVELTNAANRKVETYSGGMRRRLEIAMSLISRPKILFLDEPTIGLDAQTRVSIWKYILELKKEQGMTIFVTTHYLEEADNYADRIAIIDHGKIVAIGSPKELKDKIGGDIISLSTSNNELAQQYIKVVEGVKELKVMDGMIRVKVERGEEIAPKIMEELIKKGIKVGKLYITEPTLDEVYMEYTGRKMRDQEAGEGEMFALRRTLRRARG</sequence>
<dbReference type="InterPro" id="IPR005894">
    <property type="entry name" value="DrrA"/>
</dbReference>
<dbReference type="Proteomes" id="UP000065473">
    <property type="component" value="Chromosome"/>
</dbReference>
<dbReference type="GO" id="GO:0005886">
    <property type="term" value="C:plasma membrane"/>
    <property type="evidence" value="ECO:0007669"/>
    <property type="project" value="UniProtKB-SubCell"/>
</dbReference>
<evidence type="ECO:0000256" key="4">
    <source>
        <dbReference type="ARBA" id="ARBA00022840"/>
    </source>
</evidence>
<gene>
    <name evidence="6" type="ORF">ATY89_01425</name>
    <name evidence="7" type="ORF">ATZ20_04460</name>
</gene>
<protein>
    <submittedName>
        <fullName evidence="7">ABC transporter ATP-binding protein</fullName>
    </submittedName>
</protein>
<evidence type="ECO:0000259" key="5">
    <source>
        <dbReference type="PROSITE" id="PS50893"/>
    </source>
</evidence>
<keyword evidence="3" id="KW-0547">Nucleotide-binding</keyword>
<dbReference type="SUPFAM" id="SSF52540">
    <property type="entry name" value="P-loop containing nucleoside triphosphate hydrolases"/>
    <property type="match status" value="1"/>
</dbReference>
<dbReference type="InterPro" id="IPR027417">
    <property type="entry name" value="P-loop_NTPase"/>
</dbReference>
<dbReference type="GO" id="GO:0016887">
    <property type="term" value="F:ATP hydrolysis activity"/>
    <property type="evidence" value="ECO:0007669"/>
    <property type="project" value="InterPro"/>
</dbReference>
<evidence type="ECO:0000256" key="1">
    <source>
        <dbReference type="ARBA" id="ARBA00004413"/>
    </source>
</evidence>
<dbReference type="Pfam" id="PF13732">
    <property type="entry name" value="DrrA1-3_C"/>
    <property type="match status" value="1"/>
</dbReference>
<evidence type="ECO:0000313" key="8">
    <source>
        <dbReference type="Proteomes" id="UP000060043"/>
    </source>
</evidence>
<dbReference type="PANTHER" id="PTHR43582">
    <property type="entry name" value="LINEARMYCIN RESISTANCE ATP-BINDING PROTEIN LNRL"/>
    <property type="match status" value="1"/>
</dbReference>
<dbReference type="InterPro" id="IPR017871">
    <property type="entry name" value="ABC_transporter-like_CS"/>
</dbReference>
<evidence type="ECO:0000313" key="7">
    <source>
        <dbReference type="EMBL" id="ALU31468.1"/>
    </source>
</evidence>
<comment type="subcellular location">
    <subcellularLocation>
        <location evidence="1">Cell membrane</location>
        <topology evidence="1">Peripheral membrane protein</topology>
        <orientation evidence="1">Cytoplasmic side</orientation>
    </subcellularLocation>
</comment>
<dbReference type="InterPro" id="IPR025302">
    <property type="entry name" value="DrrA1/2-like_C"/>
</dbReference>
<keyword evidence="2" id="KW-0813">Transport</keyword>
<evidence type="ECO:0000256" key="2">
    <source>
        <dbReference type="ARBA" id="ARBA00022448"/>
    </source>
</evidence>
<evidence type="ECO:0000313" key="9">
    <source>
        <dbReference type="Proteomes" id="UP000065473"/>
    </source>
</evidence>
<dbReference type="GO" id="GO:0005524">
    <property type="term" value="F:ATP binding"/>
    <property type="evidence" value="ECO:0007669"/>
    <property type="project" value="UniProtKB-KW"/>
</dbReference>
<dbReference type="PROSITE" id="PS50893">
    <property type="entry name" value="ABC_TRANSPORTER_2"/>
    <property type="match status" value="1"/>
</dbReference>
<evidence type="ECO:0000313" key="6">
    <source>
        <dbReference type="EMBL" id="ALU28748.1"/>
    </source>
</evidence>
<dbReference type="PaxDb" id="1435377-SUSAZ_04650"/>
<dbReference type="NCBIfam" id="TIGR01188">
    <property type="entry name" value="drrA"/>
    <property type="match status" value="1"/>
</dbReference>
<dbReference type="InterPro" id="IPR003439">
    <property type="entry name" value="ABC_transporter-like_ATP-bd"/>
</dbReference>
<proteinExistence type="predicted"/>
<feature type="domain" description="ABC transporter" evidence="5">
    <location>
        <begin position="1"/>
        <end position="188"/>
    </location>
</feature>
<dbReference type="STRING" id="1435377.SUSAZ_04650"/>
<dbReference type="GO" id="GO:0043215">
    <property type="term" value="P:daunorubicin transport"/>
    <property type="evidence" value="ECO:0007669"/>
    <property type="project" value="InterPro"/>
</dbReference>
<dbReference type="PANTHER" id="PTHR43582:SF2">
    <property type="entry name" value="LINEARMYCIN RESISTANCE ATP-BINDING PROTEIN LNRL"/>
    <property type="match status" value="1"/>
</dbReference>
<name>A0A0U3HKL4_9CREN</name>
<dbReference type="AlphaFoldDB" id="A0A0U3HKL4"/>
<dbReference type="EMBL" id="CP013695">
    <property type="protein sequence ID" value="ALU31468.1"/>
    <property type="molecule type" value="Genomic_DNA"/>
</dbReference>
<dbReference type="Gene3D" id="3.40.50.300">
    <property type="entry name" value="P-loop containing nucleotide triphosphate hydrolases"/>
    <property type="match status" value="1"/>
</dbReference>
<reference evidence="8 9" key="1">
    <citation type="submission" date="2015-12" db="EMBL/GenBank/DDBJ databases">
        <title>A stable core within a dynamic pangenome in Sulfolobus acidocaldarius.</title>
        <authorList>
            <person name="Anderson R."/>
            <person name="Kouris A."/>
            <person name="Seward C."/>
            <person name="Campbell K."/>
            <person name="Whitaker R."/>
        </authorList>
    </citation>
    <scope>NUCLEOTIDE SEQUENCE [LARGE SCALE GENOMIC DNA]</scope>
    <source>
        <strain evidence="6 9">GG12-C01-09</strain>
        <strain evidence="7 8">NG05B_CO5_07</strain>
    </source>
</reference>
<evidence type="ECO:0000256" key="3">
    <source>
        <dbReference type="ARBA" id="ARBA00022741"/>
    </source>
</evidence>
<dbReference type="OMA" id="GYVGQGN"/>
<dbReference type="GO" id="GO:1900753">
    <property type="term" value="P:doxorubicin transport"/>
    <property type="evidence" value="ECO:0007669"/>
    <property type="project" value="InterPro"/>
</dbReference>
<organism evidence="7 8">
    <name type="scientific">Sulfolobus acidocaldarius</name>
    <dbReference type="NCBI Taxonomy" id="2285"/>
    <lineage>
        <taxon>Archaea</taxon>
        <taxon>Thermoproteota</taxon>
        <taxon>Thermoprotei</taxon>
        <taxon>Sulfolobales</taxon>
        <taxon>Sulfolobaceae</taxon>
        <taxon>Sulfolobus</taxon>
    </lineage>
</organism>
<dbReference type="Pfam" id="PF00005">
    <property type="entry name" value="ABC_tran"/>
    <property type="match status" value="1"/>
</dbReference>
<accession>A0A0U3HKL4</accession>
<dbReference type="EMBL" id="CP013694">
    <property type="protein sequence ID" value="ALU28748.1"/>
    <property type="molecule type" value="Genomic_DNA"/>
</dbReference>